<organism evidence="3 4">
    <name type="scientific">Lactuca saligna</name>
    <name type="common">Willowleaf lettuce</name>
    <dbReference type="NCBI Taxonomy" id="75948"/>
    <lineage>
        <taxon>Eukaryota</taxon>
        <taxon>Viridiplantae</taxon>
        <taxon>Streptophyta</taxon>
        <taxon>Embryophyta</taxon>
        <taxon>Tracheophyta</taxon>
        <taxon>Spermatophyta</taxon>
        <taxon>Magnoliopsida</taxon>
        <taxon>eudicotyledons</taxon>
        <taxon>Gunneridae</taxon>
        <taxon>Pentapetalae</taxon>
        <taxon>asterids</taxon>
        <taxon>campanulids</taxon>
        <taxon>Asterales</taxon>
        <taxon>Asteraceae</taxon>
        <taxon>Cichorioideae</taxon>
        <taxon>Cichorieae</taxon>
        <taxon>Lactucinae</taxon>
        <taxon>Lactuca</taxon>
    </lineage>
</organism>
<dbReference type="EMBL" id="OX465081">
    <property type="protein sequence ID" value="CAI9286967.1"/>
    <property type="molecule type" value="Genomic_DNA"/>
</dbReference>
<dbReference type="InterPro" id="IPR025954">
    <property type="entry name" value="DBC1/CARP1_inactive_NUDIX"/>
</dbReference>
<dbReference type="SUPFAM" id="SSF103657">
    <property type="entry name" value="BAR/IMD domain-like"/>
    <property type="match status" value="1"/>
</dbReference>
<dbReference type="InterPro" id="IPR025224">
    <property type="entry name" value="CCAR1/CCAR2"/>
</dbReference>
<dbReference type="Gene3D" id="1.20.1270.60">
    <property type="entry name" value="Arfaptin homology (AH) domain/BAR domain"/>
    <property type="match status" value="1"/>
</dbReference>
<gene>
    <name evidence="3" type="ORF">LSALG_LOCUS26361</name>
</gene>
<feature type="compositionally biased region" description="Basic and acidic residues" evidence="1">
    <location>
        <begin position="148"/>
        <end position="204"/>
    </location>
</feature>
<dbReference type="InterPro" id="IPR027267">
    <property type="entry name" value="AH/BAR_dom_sf"/>
</dbReference>
<feature type="region of interest" description="Disordered" evidence="1">
    <location>
        <begin position="148"/>
        <end position="270"/>
    </location>
</feature>
<reference evidence="3" key="1">
    <citation type="submission" date="2023-04" db="EMBL/GenBank/DDBJ databases">
        <authorList>
            <person name="Vijverberg K."/>
            <person name="Xiong W."/>
            <person name="Schranz E."/>
        </authorList>
    </citation>
    <scope>NUCLEOTIDE SEQUENCE</scope>
</reference>
<feature type="compositionally biased region" description="Basic and acidic residues" evidence="1">
    <location>
        <begin position="239"/>
        <end position="270"/>
    </location>
</feature>
<dbReference type="AlphaFoldDB" id="A0AA35Z7N3"/>
<dbReference type="PANTHER" id="PTHR14304:SF17">
    <property type="entry name" value="CELL CYCLE AND APOPTOSIS REGULATOR PROTEIN"/>
    <property type="match status" value="1"/>
</dbReference>
<dbReference type="GO" id="GO:0005737">
    <property type="term" value="C:cytoplasm"/>
    <property type="evidence" value="ECO:0007669"/>
    <property type="project" value="InterPro"/>
</dbReference>
<accession>A0AA35Z7N3</accession>
<dbReference type="Pfam" id="PF14443">
    <property type="entry name" value="DBC1"/>
    <property type="match status" value="1"/>
</dbReference>
<dbReference type="SMART" id="SM01122">
    <property type="entry name" value="DBC1"/>
    <property type="match status" value="1"/>
</dbReference>
<dbReference type="GO" id="GO:0006355">
    <property type="term" value="P:regulation of DNA-templated transcription"/>
    <property type="evidence" value="ECO:0007669"/>
    <property type="project" value="InterPro"/>
</dbReference>
<proteinExistence type="predicted"/>
<dbReference type="Proteomes" id="UP001177003">
    <property type="component" value="Chromosome 5"/>
</dbReference>
<evidence type="ECO:0000313" key="3">
    <source>
        <dbReference type="EMBL" id="CAI9286967.1"/>
    </source>
</evidence>
<evidence type="ECO:0000256" key="1">
    <source>
        <dbReference type="SAM" id="MobiDB-lite"/>
    </source>
</evidence>
<dbReference type="InterPro" id="IPR004148">
    <property type="entry name" value="BAR_dom"/>
</dbReference>
<protein>
    <recommendedName>
        <fullName evidence="2">DBC1/CARP1 catalytically inactive NUDIX hydrolase domain-containing protein</fullName>
    </recommendedName>
</protein>
<dbReference type="PANTHER" id="PTHR14304">
    <property type="entry name" value="CELL DIVISION CYCLE AND APOPTOSIS REGULATOR PROTEIN"/>
    <property type="match status" value="1"/>
</dbReference>
<name>A0AA35Z7N3_LACSI</name>
<sequence>MYAQNSTLQETQQKEASIKIMVDDPVKSEHTRWNAKAIGGLWETTDGNDPSVDKSTLVHTDLRYAKDLTGLDFKNCQHWNPFLEIHYDRVKKDGIFSHKEVTVLYVPDLSDCLPSTYAWRDQWLSHKKAIVEREHRYALKREIARGKKEGLKDKEPGTPKDLKKDAKLEKEKVPESDESASKLKEMEKDKVKEPAKHKVVDKSKVTIAEEQSVAPEQKKDEKKGKMGSKTKGIIVQSDSNEKLETEEKLKEEKVKQEKDVKGETKGKEVKDSKKDEEVTTLSNVEEKKRFEFLEAVSGMMDAHLRYLKRGYELLHQMESYINQVLTYGQQSQERSNYEQAALNERMQEYKRQIDRESSLYLLFSTTGLWQSNICQRNSSELGHGLLSRWLSSHHHHGGGGVHDEKLLLITLLTS</sequence>
<evidence type="ECO:0000259" key="2">
    <source>
        <dbReference type="SMART" id="SM01122"/>
    </source>
</evidence>
<feature type="domain" description="DBC1/CARP1 catalytically inactive NUDIX hydrolase" evidence="2">
    <location>
        <begin position="22"/>
        <end position="140"/>
    </location>
</feature>
<dbReference type="GO" id="GO:0005634">
    <property type="term" value="C:nucleus"/>
    <property type="evidence" value="ECO:0007669"/>
    <property type="project" value="TreeGrafter"/>
</dbReference>
<keyword evidence="4" id="KW-1185">Reference proteome</keyword>
<evidence type="ECO:0000313" key="4">
    <source>
        <dbReference type="Proteomes" id="UP001177003"/>
    </source>
</evidence>
<dbReference type="Pfam" id="PF16746">
    <property type="entry name" value="BAR_3"/>
    <property type="match status" value="1"/>
</dbReference>